<dbReference type="Proteomes" id="UP000198734">
    <property type="component" value="Unassembled WGS sequence"/>
</dbReference>
<organism evidence="2 3">
    <name type="scientific">Psychrobacillus psychrotolerans</name>
    <dbReference type="NCBI Taxonomy" id="126156"/>
    <lineage>
        <taxon>Bacteria</taxon>
        <taxon>Bacillati</taxon>
        <taxon>Bacillota</taxon>
        <taxon>Bacilli</taxon>
        <taxon>Bacillales</taxon>
        <taxon>Bacillaceae</taxon>
        <taxon>Psychrobacillus</taxon>
    </lineage>
</organism>
<dbReference type="Pfam" id="PF13025">
    <property type="entry name" value="DUF3886"/>
    <property type="match status" value="1"/>
</dbReference>
<evidence type="ECO:0000313" key="2">
    <source>
        <dbReference type="EMBL" id="SFQ13371.1"/>
    </source>
</evidence>
<accession>A0A1I5W0Z6</accession>
<feature type="compositionally biased region" description="Polar residues" evidence="1">
    <location>
        <begin position="21"/>
        <end position="31"/>
    </location>
</feature>
<evidence type="ECO:0000313" key="3">
    <source>
        <dbReference type="Proteomes" id="UP000198734"/>
    </source>
</evidence>
<evidence type="ECO:0008006" key="4">
    <source>
        <dbReference type="Google" id="ProtNLM"/>
    </source>
</evidence>
<evidence type="ECO:0000256" key="1">
    <source>
        <dbReference type="SAM" id="MobiDB-lite"/>
    </source>
</evidence>
<dbReference type="STRING" id="126156.SAMN05421670_1052"/>
<feature type="region of interest" description="Disordered" evidence="1">
    <location>
        <begin position="1"/>
        <end position="31"/>
    </location>
</feature>
<dbReference type="InterPro" id="IPR024980">
    <property type="entry name" value="DUF3886"/>
</dbReference>
<gene>
    <name evidence="2" type="ORF">SAMN05421670_1052</name>
</gene>
<keyword evidence="3" id="KW-1185">Reference proteome</keyword>
<name>A0A1I5W0Z6_9BACI</name>
<proteinExistence type="predicted"/>
<reference evidence="3" key="1">
    <citation type="submission" date="2016-10" db="EMBL/GenBank/DDBJ databases">
        <authorList>
            <person name="Varghese N."/>
            <person name="Submissions S."/>
        </authorList>
    </citation>
    <scope>NUCLEOTIDE SEQUENCE [LARGE SCALE GENOMIC DNA]</scope>
    <source>
        <strain evidence="3">DSM 11706</strain>
    </source>
</reference>
<protein>
    <recommendedName>
        <fullName evidence="4">DUF3886 domain-containing protein</fullName>
    </recommendedName>
</protein>
<sequence length="87" mass="10091">MAKKKQRQQQQQVKPAKQVEEGNSLSDQLSSDILAKLKETKNQLVSAEQEKEEERQAQLAFEKKEKEKNKSFEELLDEYGFGNSSKF</sequence>
<dbReference type="EMBL" id="FOXU01000001">
    <property type="protein sequence ID" value="SFQ13371.1"/>
    <property type="molecule type" value="Genomic_DNA"/>
</dbReference>
<dbReference type="AlphaFoldDB" id="A0A1I5W0Z6"/>